<dbReference type="InterPro" id="IPR020017">
    <property type="entry name" value="XapX_domain"/>
</dbReference>
<dbReference type="EMBL" id="JAQQFM010000001">
    <property type="protein sequence ID" value="MFL9923102.1"/>
    <property type="molecule type" value="Genomic_DNA"/>
</dbReference>
<feature type="transmembrane region" description="Helical" evidence="1">
    <location>
        <begin position="27"/>
        <end position="46"/>
    </location>
</feature>
<dbReference type="NCBIfam" id="TIGR03510">
    <property type="entry name" value="XapX"/>
    <property type="match status" value="1"/>
</dbReference>
<keyword evidence="3" id="KW-1185">Reference proteome</keyword>
<keyword evidence="1" id="KW-0812">Transmembrane</keyword>
<keyword evidence="1" id="KW-1133">Transmembrane helix</keyword>
<dbReference type="InterPro" id="IPR009872">
    <property type="entry name" value="DUF1427"/>
</dbReference>
<keyword evidence="1" id="KW-0472">Membrane</keyword>
<dbReference type="Pfam" id="PF07235">
    <property type="entry name" value="DUF1427"/>
    <property type="match status" value="1"/>
</dbReference>
<proteinExistence type="predicted"/>
<dbReference type="Proteomes" id="UP001629246">
    <property type="component" value="Unassembled WGS sequence"/>
</dbReference>
<evidence type="ECO:0000313" key="2">
    <source>
        <dbReference type="EMBL" id="MFL9923102.1"/>
    </source>
</evidence>
<protein>
    <submittedName>
        <fullName evidence="2">DUF1427 family protein</fullName>
    </submittedName>
</protein>
<accession>A0ABW9A621</accession>
<reference evidence="2 3" key="1">
    <citation type="journal article" date="2024" name="Chem. Sci.">
        <title>Discovery of megapolipeptins by genome mining of a Burkholderiales bacteria collection.</title>
        <authorList>
            <person name="Paulo B.S."/>
            <person name="Recchia M.J.J."/>
            <person name="Lee S."/>
            <person name="Fergusson C.H."/>
            <person name="Romanowski S.B."/>
            <person name="Hernandez A."/>
            <person name="Krull N."/>
            <person name="Liu D.Y."/>
            <person name="Cavanagh H."/>
            <person name="Bos A."/>
            <person name="Gray C.A."/>
            <person name="Murphy B.T."/>
            <person name="Linington R.G."/>
            <person name="Eustaquio A.S."/>
        </authorList>
    </citation>
    <scope>NUCLEOTIDE SEQUENCE [LARGE SCALE GENOMIC DNA]</scope>
    <source>
        <strain evidence="2 3">RL21-008-BIB-A</strain>
    </source>
</reference>
<gene>
    <name evidence="2" type="ORF">PQR62_02410</name>
</gene>
<evidence type="ECO:0000313" key="3">
    <source>
        <dbReference type="Proteomes" id="UP001629246"/>
    </source>
</evidence>
<dbReference type="RefSeq" id="WP_408154397.1">
    <property type="nucleotide sequence ID" value="NZ_JAQQFM010000001.1"/>
</dbReference>
<sequence length="87" mass="9171">MKPYLISLLMGVLAGLVYHLLQIQSPAPPVIALLGLLGMLIGEQIVPAIRRKLSGQPLTAAWFHSECVPKITGAPPAANKAADGKPH</sequence>
<name>A0ABW9A621_9BURK</name>
<organism evidence="2 3">
    <name type="scientific">Herbaspirillum lusitanum</name>
    <dbReference type="NCBI Taxonomy" id="213312"/>
    <lineage>
        <taxon>Bacteria</taxon>
        <taxon>Pseudomonadati</taxon>
        <taxon>Pseudomonadota</taxon>
        <taxon>Betaproteobacteria</taxon>
        <taxon>Burkholderiales</taxon>
        <taxon>Oxalobacteraceae</taxon>
        <taxon>Herbaspirillum</taxon>
    </lineage>
</organism>
<evidence type="ECO:0000256" key="1">
    <source>
        <dbReference type="SAM" id="Phobius"/>
    </source>
</evidence>
<comment type="caution">
    <text evidence="2">The sequence shown here is derived from an EMBL/GenBank/DDBJ whole genome shotgun (WGS) entry which is preliminary data.</text>
</comment>